<sequence length="167" mass="19460">MNKEYVDEWLVVNADEGTVFWRKSRGLAKAGKSAIHKHEITSRGGAKYKVISFGRRQWLLHRFIWTYVHGEIPDGMVIDHIDGDTSNNSIKNLRIASKSESSFNKGMFKNNTSGVKGVYWDKKNKKWMAYGRINGKMKNLGRYSSIEDARNAAETFRRVNFKEFYRW</sequence>
<evidence type="ECO:0000313" key="5">
    <source>
        <dbReference type="EMBL" id="ANH50894.1"/>
    </source>
</evidence>
<dbReference type="RefSeq" id="YP_009322257.1">
    <property type="nucleotide sequence ID" value="NC_031918.1"/>
</dbReference>
<dbReference type="Pfam" id="PF13392">
    <property type="entry name" value="HNH_3"/>
    <property type="match status" value="1"/>
</dbReference>
<evidence type="ECO:0000259" key="4">
    <source>
        <dbReference type="SMART" id="SM00507"/>
    </source>
</evidence>
<keyword evidence="2" id="KW-0238">DNA-binding</keyword>
<proteinExistence type="predicted"/>
<dbReference type="InterPro" id="IPR001471">
    <property type="entry name" value="AP2/ERF_dom"/>
</dbReference>
<dbReference type="SMART" id="SM00507">
    <property type="entry name" value="HNHc"/>
    <property type="match status" value="1"/>
</dbReference>
<evidence type="ECO:0000256" key="2">
    <source>
        <dbReference type="ARBA" id="ARBA00023125"/>
    </source>
</evidence>
<dbReference type="GeneID" id="30310436"/>
<dbReference type="GO" id="GO:0003700">
    <property type="term" value="F:DNA-binding transcription factor activity"/>
    <property type="evidence" value="ECO:0007669"/>
    <property type="project" value="InterPro"/>
</dbReference>
<protein>
    <recommendedName>
        <fullName evidence="4">HNH nuclease domain-containing protein</fullName>
    </recommendedName>
</protein>
<keyword evidence="3" id="KW-0804">Transcription</keyword>
<dbReference type="SUPFAM" id="SSF54171">
    <property type="entry name" value="DNA-binding domain"/>
    <property type="match status" value="1"/>
</dbReference>
<keyword evidence="6" id="KW-1185">Reference proteome</keyword>
<accession>A0A173GC15</accession>
<dbReference type="InterPro" id="IPR016177">
    <property type="entry name" value="DNA-bd_dom_sf"/>
</dbReference>
<dbReference type="Pfam" id="PF00847">
    <property type="entry name" value="AP2"/>
    <property type="match status" value="1"/>
</dbReference>
<evidence type="ECO:0000256" key="1">
    <source>
        <dbReference type="ARBA" id="ARBA00023015"/>
    </source>
</evidence>
<dbReference type="GO" id="GO:0003677">
    <property type="term" value="F:DNA binding"/>
    <property type="evidence" value="ECO:0007669"/>
    <property type="project" value="UniProtKB-KW"/>
</dbReference>
<reference evidence="5 6" key="1">
    <citation type="submission" date="2016-04" db="EMBL/GenBank/DDBJ databases">
        <title>Complete Genome Sequences of three Siphoviridae Bacteriophages infecting Salmonella enterica enterica subsp. Enteridis.</title>
        <authorList>
            <person name="Paradiso R."/>
            <person name="Lombardi S."/>
            <person name="Iodice M.G."/>
            <person name="Riccardi M.G."/>
            <person name="Orsini M."/>
            <person name="Bolletti Censi S."/>
            <person name="Galiero G."/>
            <person name="Borriello G."/>
        </authorList>
    </citation>
    <scope>NUCLEOTIDE SEQUENCE [LARGE SCALE GENOMIC DNA]</scope>
</reference>
<dbReference type="SUPFAM" id="SSF54060">
    <property type="entry name" value="His-Me finger endonucleases"/>
    <property type="match status" value="1"/>
</dbReference>
<dbReference type="KEGG" id="vg:30310436"/>
<organism evidence="5 6">
    <name type="scientific">Salmonella phage 64795_sal3</name>
    <dbReference type="NCBI Taxonomy" id="1813769"/>
    <lineage>
        <taxon>Viruses</taxon>
        <taxon>Duplodnaviria</taxon>
        <taxon>Heunggongvirae</taxon>
        <taxon>Uroviricota</taxon>
        <taxon>Caudoviricetes</taxon>
        <taxon>Saltrevirus</taxon>
        <taxon>Saltrevirus sv64795sal3</taxon>
    </lineage>
</organism>
<dbReference type="Gene3D" id="3.90.75.20">
    <property type="match status" value="1"/>
</dbReference>
<feature type="domain" description="HNH nuclease" evidence="4">
    <location>
        <begin position="54"/>
        <end position="102"/>
    </location>
</feature>
<evidence type="ECO:0000256" key="3">
    <source>
        <dbReference type="ARBA" id="ARBA00023163"/>
    </source>
</evidence>
<dbReference type="OrthoDB" id="21336at10239"/>
<keyword evidence="1" id="KW-0805">Transcription regulation</keyword>
<dbReference type="InterPro" id="IPR003615">
    <property type="entry name" value="HNH_nuc"/>
</dbReference>
<dbReference type="Gene3D" id="1.20.5.2050">
    <property type="match status" value="1"/>
</dbReference>
<evidence type="ECO:0000313" key="6">
    <source>
        <dbReference type="Proteomes" id="UP000203313"/>
    </source>
</evidence>
<dbReference type="InterPro" id="IPR044925">
    <property type="entry name" value="His-Me_finger_sf"/>
</dbReference>
<name>A0A173GC15_9CAUD</name>
<dbReference type="EMBL" id="KX017520">
    <property type="protein sequence ID" value="ANH50894.1"/>
    <property type="molecule type" value="Genomic_DNA"/>
</dbReference>
<dbReference type="Proteomes" id="UP000203313">
    <property type="component" value="Segment"/>
</dbReference>